<comment type="caution">
    <text evidence="2">The sequence shown here is derived from an EMBL/GenBank/DDBJ whole genome shotgun (WGS) entry which is preliminary data.</text>
</comment>
<evidence type="ECO:0000313" key="2">
    <source>
        <dbReference type="EMBL" id="PNP52586.1"/>
    </source>
</evidence>
<organism evidence="2 3">
    <name type="scientific">Gibberella nygamai</name>
    <name type="common">Bean root rot disease fungus</name>
    <name type="synonym">Fusarium nygamai</name>
    <dbReference type="NCBI Taxonomy" id="42673"/>
    <lineage>
        <taxon>Eukaryota</taxon>
        <taxon>Fungi</taxon>
        <taxon>Dikarya</taxon>
        <taxon>Ascomycota</taxon>
        <taxon>Pezizomycotina</taxon>
        <taxon>Sordariomycetes</taxon>
        <taxon>Hypocreomycetidae</taxon>
        <taxon>Hypocreales</taxon>
        <taxon>Nectriaceae</taxon>
        <taxon>Fusarium</taxon>
        <taxon>Fusarium fujikuroi species complex</taxon>
    </lineage>
</organism>
<dbReference type="AlphaFoldDB" id="A0A2K0U4A3"/>
<feature type="region of interest" description="Disordered" evidence="1">
    <location>
        <begin position="154"/>
        <end position="181"/>
    </location>
</feature>
<gene>
    <name evidence="2" type="ORF">FNYG_15835</name>
</gene>
<dbReference type="EMBL" id="MTQA01000744">
    <property type="protein sequence ID" value="PNP52586.1"/>
    <property type="molecule type" value="Genomic_DNA"/>
</dbReference>
<evidence type="ECO:0000256" key="1">
    <source>
        <dbReference type="SAM" id="MobiDB-lite"/>
    </source>
</evidence>
<proteinExistence type="predicted"/>
<reference evidence="2 3" key="1">
    <citation type="submission" date="2017-06" db="EMBL/GenBank/DDBJ databases">
        <title>Genome of Fusarium nygamai isolate CS10214.</title>
        <authorList>
            <person name="Gardiner D.M."/>
            <person name="Obanor F."/>
            <person name="Kazan K."/>
        </authorList>
    </citation>
    <scope>NUCLEOTIDE SEQUENCE [LARGE SCALE GENOMIC DNA]</scope>
    <source>
        <strain evidence="2 3">CS10214</strain>
    </source>
</reference>
<protein>
    <submittedName>
        <fullName evidence="2">Uncharacterized protein</fullName>
    </submittedName>
</protein>
<dbReference type="OrthoDB" id="5055183at2759"/>
<evidence type="ECO:0000313" key="3">
    <source>
        <dbReference type="Proteomes" id="UP000236664"/>
    </source>
</evidence>
<dbReference type="Proteomes" id="UP000236664">
    <property type="component" value="Unassembled WGS sequence"/>
</dbReference>
<feature type="region of interest" description="Disordered" evidence="1">
    <location>
        <begin position="108"/>
        <end position="128"/>
    </location>
</feature>
<keyword evidence="3" id="KW-1185">Reference proteome</keyword>
<accession>A0A2K0U4A3</accession>
<sequence length="338" mass="39113">MMIERALVKQSKLNSFIQELRLEADASKRVPTADVLTSDDWKALREVSQILEPFYNMTMRTQGWGTSGGRGRLWEVMTGMEFVLEHLEDWRVLYEDETADPAAEERYTTQGEEAGPAIGITPTLSRQPTVRQIRERPSWQSRLPSRLQGYEITPLRRRRETALPARPPASSQFNEDALPVHSREDYLQDDARSMSNIASMEGQERASTRASINNAWIKPNEYYTLLGRSPLFAASVVLNPDLGLRWLETNWTSPEQLQWLWDAKDGIKTYFERWYSRNDDDVSESTFITPSLTPRPEPSRFKQWIKSRQPKLSATGSELKRYYRLEPEQVDDPHSLVD</sequence>
<name>A0A2K0U4A3_GIBNY</name>